<proteinExistence type="predicted"/>
<reference evidence="4" key="1">
    <citation type="journal article" date="2017" name="bioRxiv">
        <title>Comparative analysis of the genomes of Stylophora pistillata and Acropora digitifera provides evidence for extensive differences between species of corals.</title>
        <authorList>
            <person name="Voolstra C.R."/>
            <person name="Li Y."/>
            <person name="Liew Y.J."/>
            <person name="Baumgarten S."/>
            <person name="Zoccola D."/>
            <person name="Flot J.-F."/>
            <person name="Tambutte S."/>
            <person name="Allemand D."/>
            <person name="Aranda M."/>
        </authorList>
    </citation>
    <scope>NUCLEOTIDE SEQUENCE [LARGE SCALE GENOMIC DNA]</scope>
</reference>
<sequence>MKDSLAYRGDDQEHANFYANQQPVTSGSGKPQFKQGTPSDDELEHLASNLGDAWKTLGRRLRIKDPKLEEIRQSNEVLSEKGYQMLRHWKGVKGSDATYQILGQALQHVLVNLRELAEEFCYEQQ</sequence>
<dbReference type="PANTHER" id="PTHR15077">
    <property type="entry name" value="FAS-ASSOCIATING DEATH DOMAIN-CONTAINING PROTEIN FADD"/>
    <property type="match status" value="1"/>
</dbReference>
<dbReference type="GO" id="GO:0007165">
    <property type="term" value="P:signal transduction"/>
    <property type="evidence" value="ECO:0007669"/>
    <property type="project" value="InterPro"/>
</dbReference>
<feature type="region of interest" description="Disordered" evidence="1">
    <location>
        <begin position="1"/>
        <end position="42"/>
    </location>
</feature>
<dbReference type="PANTHER" id="PTHR15077:SF12">
    <property type="entry name" value="DEATH DOMAIN-CONTAINING PROTEIN"/>
    <property type="match status" value="1"/>
</dbReference>
<dbReference type="InterPro" id="IPR016729">
    <property type="entry name" value="FADD"/>
</dbReference>
<dbReference type="InterPro" id="IPR011029">
    <property type="entry name" value="DEATH-like_dom_sf"/>
</dbReference>
<accession>A0A2B4R8U4</accession>
<evidence type="ECO:0000259" key="2">
    <source>
        <dbReference type="PROSITE" id="PS50017"/>
    </source>
</evidence>
<dbReference type="InterPro" id="IPR000488">
    <property type="entry name" value="Death_dom"/>
</dbReference>
<dbReference type="OrthoDB" id="100767at2759"/>
<keyword evidence="4" id="KW-1185">Reference proteome</keyword>
<dbReference type="Gene3D" id="1.10.533.10">
    <property type="entry name" value="Death Domain, Fas"/>
    <property type="match status" value="1"/>
</dbReference>
<dbReference type="SUPFAM" id="SSF47986">
    <property type="entry name" value="DEATH domain"/>
    <property type="match status" value="1"/>
</dbReference>
<feature type="compositionally biased region" description="Polar residues" evidence="1">
    <location>
        <begin position="18"/>
        <end position="38"/>
    </location>
</feature>
<gene>
    <name evidence="3" type="ORF">AWC38_SpisGene23362</name>
</gene>
<dbReference type="PROSITE" id="PS50017">
    <property type="entry name" value="DEATH_DOMAIN"/>
    <property type="match status" value="1"/>
</dbReference>
<comment type="caution">
    <text evidence="3">The sequence shown here is derived from an EMBL/GenBank/DDBJ whole genome shotgun (WGS) entry which is preliminary data.</text>
</comment>
<evidence type="ECO:0000313" key="4">
    <source>
        <dbReference type="Proteomes" id="UP000225706"/>
    </source>
</evidence>
<feature type="compositionally biased region" description="Basic and acidic residues" evidence="1">
    <location>
        <begin position="1"/>
        <end position="14"/>
    </location>
</feature>
<dbReference type="AlphaFoldDB" id="A0A2B4R8U4"/>
<feature type="domain" description="Death" evidence="2">
    <location>
        <begin position="39"/>
        <end position="109"/>
    </location>
</feature>
<dbReference type="CDD" id="cd01670">
    <property type="entry name" value="Death"/>
    <property type="match status" value="1"/>
</dbReference>
<evidence type="ECO:0000313" key="3">
    <source>
        <dbReference type="EMBL" id="PFX12642.1"/>
    </source>
</evidence>
<organism evidence="3 4">
    <name type="scientific">Stylophora pistillata</name>
    <name type="common">Smooth cauliflower coral</name>
    <dbReference type="NCBI Taxonomy" id="50429"/>
    <lineage>
        <taxon>Eukaryota</taxon>
        <taxon>Metazoa</taxon>
        <taxon>Cnidaria</taxon>
        <taxon>Anthozoa</taxon>
        <taxon>Hexacorallia</taxon>
        <taxon>Scleractinia</taxon>
        <taxon>Astrocoeniina</taxon>
        <taxon>Pocilloporidae</taxon>
        <taxon>Stylophora</taxon>
    </lineage>
</organism>
<dbReference type="Pfam" id="PF00531">
    <property type="entry name" value="Death"/>
    <property type="match status" value="1"/>
</dbReference>
<protein>
    <recommendedName>
        <fullName evidence="2">Death domain-containing protein</fullName>
    </recommendedName>
</protein>
<name>A0A2B4R8U4_STYPI</name>
<dbReference type="Proteomes" id="UP000225706">
    <property type="component" value="Unassembled WGS sequence"/>
</dbReference>
<dbReference type="EMBL" id="LSMT01001247">
    <property type="protein sequence ID" value="PFX12642.1"/>
    <property type="molecule type" value="Genomic_DNA"/>
</dbReference>
<dbReference type="SMART" id="SM00005">
    <property type="entry name" value="DEATH"/>
    <property type="match status" value="1"/>
</dbReference>
<evidence type="ECO:0000256" key="1">
    <source>
        <dbReference type="SAM" id="MobiDB-lite"/>
    </source>
</evidence>